<comment type="caution">
    <text evidence="1">The sequence shown here is derived from an EMBL/GenBank/DDBJ whole genome shotgun (WGS) entry which is preliminary data.</text>
</comment>
<dbReference type="EMBL" id="QYCN01000038">
    <property type="protein sequence ID" value="RIY06646.1"/>
    <property type="molecule type" value="Genomic_DNA"/>
</dbReference>
<proteinExistence type="predicted"/>
<dbReference type="RefSeq" id="WP_119657280.1">
    <property type="nucleotide sequence ID" value="NZ_JBHUOI010000079.1"/>
</dbReference>
<dbReference type="AlphaFoldDB" id="A0A418QN54"/>
<sequence>MASFFQPSAELLRAFGFTRFASPAGQARYSRSSEVGQETIVLYDDDELTLLESVNGQLLYCFQGRVASEAELRVLFRQVNWPAEVGGPLPVATSPVLAAGQ</sequence>
<dbReference type="OrthoDB" id="884565at2"/>
<reference evidence="1 2" key="2">
    <citation type="submission" date="2019-01" db="EMBL/GenBank/DDBJ databases">
        <title>Hymenobacter humicola sp. nov., isolated from soils in Antarctica.</title>
        <authorList>
            <person name="Sedlacek I."/>
            <person name="Holochova P."/>
            <person name="Kralova S."/>
            <person name="Pantucek R."/>
            <person name="Stankova E."/>
            <person name="Vrbovska V."/>
            <person name="Kristofova L."/>
            <person name="Svec P."/>
            <person name="Busse H.-J."/>
        </authorList>
    </citation>
    <scope>NUCLEOTIDE SEQUENCE [LARGE SCALE GENOMIC DNA]</scope>
    <source>
        <strain evidence="1 2">CCM 8852</strain>
    </source>
</reference>
<gene>
    <name evidence="1" type="ORF">D0T11_18420</name>
</gene>
<organism evidence="1 2">
    <name type="scientific">Hymenobacter rubripertinctus</name>
    <dbReference type="NCBI Taxonomy" id="2029981"/>
    <lineage>
        <taxon>Bacteria</taxon>
        <taxon>Pseudomonadati</taxon>
        <taxon>Bacteroidota</taxon>
        <taxon>Cytophagia</taxon>
        <taxon>Cytophagales</taxon>
        <taxon>Hymenobacteraceae</taxon>
        <taxon>Hymenobacter</taxon>
    </lineage>
</organism>
<evidence type="ECO:0000313" key="1">
    <source>
        <dbReference type="EMBL" id="RIY06646.1"/>
    </source>
</evidence>
<keyword evidence="2" id="KW-1185">Reference proteome</keyword>
<evidence type="ECO:0000313" key="2">
    <source>
        <dbReference type="Proteomes" id="UP000284250"/>
    </source>
</evidence>
<protein>
    <submittedName>
        <fullName evidence="1">Uncharacterized protein</fullName>
    </submittedName>
</protein>
<reference evidence="1 2" key="1">
    <citation type="submission" date="2018-09" db="EMBL/GenBank/DDBJ databases">
        <authorList>
            <person name="Zeman M."/>
            <person name="Pardy F."/>
        </authorList>
    </citation>
    <scope>NUCLEOTIDE SEQUENCE [LARGE SCALE GENOMIC DNA]</scope>
    <source>
        <strain evidence="1 2">CCM 8852</strain>
    </source>
</reference>
<accession>A0A418QN54</accession>
<name>A0A418QN54_9BACT</name>
<dbReference type="Proteomes" id="UP000284250">
    <property type="component" value="Unassembled WGS sequence"/>
</dbReference>